<accession>A0A8D5JYA8</accession>
<dbReference type="SUPFAM" id="SSF56954">
    <property type="entry name" value="Outer membrane efflux proteins (OEP)"/>
    <property type="match status" value="1"/>
</dbReference>
<keyword evidence="6" id="KW-1185">Reference proteome</keyword>
<dbReference type="GO" id="GO:0015562">
    <property type="term" value="F:efflux transmembrane transporter activity"/>
    <property type="evidence" value="ECO:0007669"/>
    <property type="project" value="InterPro"/>
</dbReference>
<keyword evidence="4" id="KW-1133">Transmembrane helix</keyword>
<dbReference type="Pfam" id="PF02321">
    <property type="entry name" value="OEP"/>
    <property type="match status" value="2"/>
</dbReference>
<proteinExistence type="inferred from homology"/>
<keyword evidence="2 4" id="KW-0472">Membrane</keyword>
<gene>
    <name evidence="5" type="ORF">ZMTM_07960</name>
</gene>
<protein>
    <recommendedName>
        <fullName evidence="7">RND efflux system, outer membrane lipoprotein, NodT family</fullName>
    </recommendedName>
</protein>
<organism evidence="5 6">
    <name type="scientific">Methyloradius palustris</name>
    <dbReference type="NCBI Taxonomy" id="2778876"/>
    <lineage>
        <taxon>Bacteria</taxon>
        <taxon>Pseudomonadati</taxon>
        <taxon>Pseudomonadota</taxon>
        <taxon>Betaproteobacteria</taxon>
        <taxon>Nitrosomonadales</taxon>
        <taxon>Methylophilaceae</taxon>
        <taxon>Methyloradius</taxon>
    </lineage>
</organism>
<sequence>MINRQNKHIKKDTDMRITPFLLAIIMLAGCSVGPDYVKPTMQVPTVFKEQNGWVTAQPQDTLPKGKWWELFGDVDLNALVEQVEISNQNIKVAEAQYRQAQALRDQSHAAYYPTVTANLSATRSRPASNNSNTVNYNPNLNTAYRGSLGASWEPDLWGRVGRAVESGDASIQASAADIENAKLSAQAELAQDYFLLRIADARKQLLDDTVTAYERSLKLTQNQYAVGVVARADVVAAETQFKSAKAQAVDVGVQRAQLEHAIAVLIGKAPSELAIAPLKSTYVSLPPNIPLAVPSQLLERRPDVAGAERRAAAANAQIGVAKAAYFPALTIAPTFGYQTSSFSRFLEYPTRFWSIGPALVETIFDGGLRKAQTAQAIATYDQNVATYRQTVLGAFQEVEDNLASLRILQEEAQLQDEAVKASRESVEITRNQYKAGTVDFLSVVNVETIALNNERTALTLQGSRLTAAVLLIKALGGGWDATKLDK</sequence>
<evidence type="ECO:0008006" key="7">
    <source>
        <dbReference type="Google" id="ProtNLM"/>
    </source>
</evidence>
<dbReference type="PANTHER" id="PTHR30203">
    <property type="entry name" value="OUTER MEMBRANE CATION EFFLUX PROTEIN"/>
    <property type="match status" value="1"/>
</dbReference>
<dbReference type="AlphaFoldDB" id="A0A8D5JYA8"/>
<dbReference type="InterPro" id="IPR010131">
    <property type="entry name" value="MdtP/NodT-like"/>
</dbReference>
<keyword evidence="2" id="KW-0449">Lipoprotein</keyword>
<dbReference type="GO" id="GO:0005886">
    <property type="term" value="C:plasma membrane"/>
    <property type="evidence" value="ECO:0007669"/>
    <property type="project" value="UniProtKB-SubCell"/>
</dbReference>
<dbReference type="Gene3D" id="2.20.200.10">
    <property type="entry name" value="Outer membrane efflux proteins (OEP)"/>
    <property type="match status" value="1"/>
</dbReference>
<dbReference type="Gene3D" id="1.20.1600.10">
    <property type="entry name" value="Outer membrane efflux proteins (OEP)"/>
    <property type="match status" value="1"/>
</dbReference>
<reference evidence="5" key="1">
    <citation type="journal article" date="2021" name="Arch. Microbiol.">
        <title>Methyloradius palustris gen. nov., sp. nov., a methanol-oxidizing bacterium isolated from snow.</title>
        <authorList>
            <person name="Miyadera T."/>
            <person name="Kojima H."/>
            <person name="Fukui M."/>
        </authorList>
    </citation>
    <scope>NUCLEOTIDE SEQUENCE</scope>
    <source>
        <strain evidence="5">Zm11</strain>
    </source>
</reference>
<feature type="coiled-coil region" evidence="3">
    <location>
        <begin position="76"/>
        <end position="103"/>
    </location>
</feature>
<comment type="subcellular location">
    <subcellularLocation>
        <location evidence="2">Cell membrane</location>
        <topology evidence="2">Lipid-anchor</topology>
    </subcellularLocation>
</comment>
<evidence type="ECO:0000256" key="2">
    <source>
        <dbReference type="RuleBase" id="RU362097"/>
    </source>
</evidence>
<comment type="similarity">
    <text evidence="1 2">Belongs to the outer membrane factor (OMF) (TC 1.B.17) family.</text>
</comment>
<evidence type="ECO:0000256" key="4">
    <source>
        <dbReference type="SAM" id="Phobius"/>
    </source>
</evidence>
<dbReference type="PANTHER" id="PTHR30203:SF33">
    <property type="entry name" value="BLR4455 PROTEIN"/>
    <property type="match status" value="1"/>
</dbReference>
<dbReference type="InterPro" id="IPR003423">
    <property type="entry name" value="OMP_efflux"/>
</dbReference>
<dbReference type="EMBL" id="AP024110">
    <property type="protein sequence ID" value="BCM24537.1"/>
    <property type="molecule type" value="Genomic_DNA"/>
</dbReference>
<evidence type="ECO:0000256" key="1">
    <source>
        <dbReference type="ARBA" id="ARBA00007613"/>
    </source>
</evidence>
<dbReference type="Proteomes" id="UP000826722">
    <property type="component" value="Chromosome"/>
</dbReference>
<evidence type="ECO:0000256" key="3">
    <source>
        <dbReference type="SAM" id="Coils"/>
    </source>
</evidence>
<dbReference type="NCBIfam" id="TIGR01845">
    <property type="entry name" value="outer_NodT"/>
    <property type="match status" value="1"/>
</dbReference>
<dbReference type="RefSeq" id="WP_225907090.1">
    <property type="nucleotide sequence ID" value="NZ_AP024110.1"/>
</dbReference>
<dbReference type="PROSITE" id="PS51257">
    <property type="entry name" value="PROKAR_LIPOPROTEIN"/>
    <property type="match status" value="1"/>
</dbReference>
<keyword evidence="3" id="KW-0175">Coiled coil</keyword>
<keyword evidence="2" id="KW-0564">Palmitate</keyword>
<name>A0A8D5JYA8_9PROT</name>
<feature type="transmembrane region" description="Helical" evidence="4">
    <location>
        <begin position="20"/>
        <end position="37"/>
    </location>
</feature>
<evidence type="ECO:0000313" key="5">
    <source>
        <dbReference type="EMBL" id="BCM24537.1"/>
    </source>
</evidence>
<keyword evidence="2" id="KW-1134">Transmembrane beta strand</keyword>
<evidence type="ECO:0000313" key="6">
    <source>
        <dbReference type="Proteomes" id="UP000826722"/>
    </source>
</evidence>
<keyword evidence="2 4" id="KW-0812">Transmembrane</keyword>
<dbReference type="KEGG" id="mpau:ZMTM_07960"/>